<dbReference type="RefSeq" id="YP_010748000.1">
    <property type="nucleotide sequence ID" value="NC_073206.1"/>
</dbReference>
<evidence type="ECO:0000313" key="3">
    <source>
        <dbReference type="Proteomes" id="UP001056715"/>
    </source>
</evidence>
<reference evidence="2" key="1">
    <citation type="submission" date="2022-05" db="EMBL/GenBank/DDBJ databases">
        <authorList>
            <person name="Cao Y."/>
        </authorList>
    </citation>
    <scope>NUCLEOTIDE SEQUENCE</scope>
    <source>
        <strain evidence="2">Yajie Cao</strain>
    </source>
</reference>
<sequence length="59" mass="6989">MSILELLSNIGYMMFWFAFLMAFWTKPGTFTNLPRYIWWPMFFGLVTSGIADALLRFVK</sequence>
<dbReference type="GeneID" id="79714765"/>
<dbReference type="KEGG" id="vg:79714765"/>
<keyword evidence="3" id="KW-1185">Reference proteome</keyword>
<evidence type="ECO:0000313" key="2">
    <source>
        <dbReference type="EMBL" id="USL89636.1"/>
    </source>
</evidence>
<protein>
    <submittedName>
        <fullName evidence="2">Uncharacterized protein</fullName>
    </submittedName>
</protein>
<dbReference type="EMBL" id="ON409569">
    <property type="protein sequence ID" value="USL89636.1"/>
    <property type="molecule type" value="Genomic_DNA"/>
</dbReference>
<dbReference type="Proteomes" id="UP001056715">
    <property type="component" value="Segment"/>
</dbReference>
<organism evidence="2 3">
    <name type="scientific">Salmonella phage CTH7</name>
    <dbReference type="NCBI Taxonomy" id="2950460"/>
    <lineage>
        <taxon>Viruses</taxon>
        <taxon>Duplodnaviria</taxon>
        <taxon>Heunggongvirae</taxon>
        <taxon>Uroviricota</taxon>
        <taxon>Caudoviricetes</taxon>
        <taxon>Sarkviridae</taxon>
        <taxon>Guernseyvirinae</taxon>
        <taxon>Jerseyvirus</taxon>
        <taxon>Jerseyvirus CTH7</taxon>
    </lineage>
</organism>
<proteinExistence type="predicted"/>
<evidence type="ECO:0000256" key="1">
    <source>
        <dbReference type="SAM" id="Phobius"/>
    </source>
</evidence>
<feature type="transmembrane region" description="Helical" evidence="1">
    <location>
        <begin position="36"/>
        <end position="55"/>
    </location>
</feature>
<keyword evidence="1" id="KW-1133">Transmembrane helix</keyword>
<keyword evidence="1" id="KW-0472">Membrane</keyword>
<accession>A0A9E7MNK7</accession>
<name>A0A9E7MNK7_9CAUD</name>
<keyword evidence="1" id="KW-0812">Transmembrane</keyword>
<feature type="transmembrane region" description="Helical" evidence="1">
    <location>
        <begin position="7"/>
        <end position="24"/>
    </location>
</feature>